<dbReference type="Proteomes" id="UP000039865">
    <property type="component" value="Unassembled WGS sequence"/>
</dbReference>
<evidence type="ECO:0000313" key="2">
    <source>
        <dbReference type="Proteomes" id="UP000039865"/>
    </source>
</evidence>
<dbReference type="InParanoid" id="A0A078A3F1"/>
<dbReference type="AlphaFoldDB" id="A0A078A3F1"/>
<accession>A0A078A3F1</accession>
<dbReference type="EMBL" id="CCKQ01005560">
    <property type="protein sequence ID" value="CDW76808.1"/>
    <property type="molecule type" value="Genomic_DNA"/>
</dbReference>
<reference evidence="1 2" key="1">
    <citation type="submission" date="2014-06" db="EMBL/GenBank/DDBJ databases">
        <authorList>
            <person name="Swart Estienne"/>
        </authorList>
    </citation>
    <scope>NUCLEOTIDE SEQUENCE [LARGE SCALE GENOMIC DNA]</scope>
    <source>
        <strain evidence="1 2">130c</strain>
    </source>
</reference>
<evidence type="ECO:0000313" key="1">
    <source>
        <dbReference type="EMBL" id="CDW76808.1"/>
    </source>
</evidence>
<proteinExistence type="predicted"/>
<sequence>MIPEKLSKIKIYLAFNQILDIPNENKYFQHPCLNPKSGKCTADEYFKEISYQIDLQELYKIVSTCYFQDDMKYYPVILEVMPQKVRDSFNGCKYLLQVWDKQNYVDFWAICYQYLIYQVKDDDLIHGKGTLSINIQAMTMGYQQRLVITYCKQLH</sequence>
<organism evidence="1 2">
    <name type="scientific">Stylonychia lemnae</name>
    <name type="common">Ciliate</name>
    <dbReference type="NCBI Taxonomy" id="5949"/>
    <lineage>
        <taxon>Eukaryota</taxon>
        <taxon>Sar</taxon>
        <taxon>Alveolata</taxon>
        <taxon>Ciliophora</taxon>
        <taxon>Intramacronucleata</taxon>
        <taxon>Spirotrichea</taxon>
        <taxon>Stichotrichia</taxon>
        <taxon>Sporadotrichida</taxon>
        <taxon>Oxytrichidae</taxon>
        <taxon>Stylonychinae</taxon>
        <taxon>Stylonychia</taxon>
    </lineage>
</organism>
<protein>
    <submittedName>
        <fullName evidence="1">Uncharacterized protein</fullName>
    </submittedName>
</protein>
<name>A0A078A3F1_STYLE</name>
<gene>
    <name evidence="1" type="primary">Contig8852.g9456</name>
    <name evidence="1" type="ORF">STYLEM_5771</name>
</gene>
<keyword evidence="2" id="KW-1185">Reference proteome</keyword>